<evidence type="ECO:0000313" key="2">
    <source>
        <dbReference type="EMBL" id="KAL2064756.1"/>
    </source>
</evidence>
<comment type="caution">
    <text evidence="2">The sequence shown here is derived from an EMBL/GenBank/DDBJ whole genome shotgun (WGS) entry which is preliminary data.</text>
</comment>
<organism evidence="2 3">
    <name type="scientific">Oculimacula yallundae</name>
    <dbReference type="NCBI Taxonomy" id="86028"/>
    <lineage>
        <taxon>Eukaryota</taxon>
        <taxon>Fungi</taxon>
        <taxon>Dikarya</taxon>
        <taxon>Ascomycota</taxon>
        <taxon>Pezizomycotina</taxon>
        <taxon>Leotiomycetes</taxon>
        <taxon>Helotiales</taxon>
        <taxon>Ploettnerulaceae</taxon>
        <taxon>Oculimacula</taxon>
    </lineage>
</organism>
<keyword evidence="3" id="KW-1185">Reference proteome</keyword>
<reference evidence="2 3" key="1">
    <citation type="journal article" date="2024" name="Commun. Biol.">
        <title>Comparative genomic analysis of thermophilic fungi reveals convergent evolutionary adaptations and gene losses.</title>
        <authorList>
            <person name="Steindorff A.S."/>
            <person name="Aguilar-Pontes M.V."/>
            <person name="Robinson A.J."/>
            <person name="Andreopoulos B."/>
            <person name="LaButti K."/>
            <person name="Kuo A."/>
            <person name="Mondo S."/>
            <person name="Riley R."/>
            <person name="Otillar R."/>
            <person name="Haridas S."/>
            <person name="Lipzen A."/>
            <person name="Grimwood J."/>
            <person name="Schmutz J."/>
            <person name="Clum A."/>
            <person name="Reid I.D."/>
            <person name="Moisan M.C."/>
            <person name="Butler G."/>
            <person name="Nguyen T.T.M."/>
            <person name="Dewar K."/>
            <person name="Conant G."/>
            <person name="Drula E."/>
            <person name="Henrissat B."/>
            <person name="Hansel C."/>
            <person name="Singer S."/>
            <person name="Hutchinson M.I."/>
            <person name="de Vries R.P."/>
            <person name="Natvig D.O."/>
            <person name="Powell A.J."/>
            <person name="Tsang A."/>
            <person name="Grigoriev I.V."/>
        </authorList>
    </citation>
    <scope>NUCLEOTIDE SEQUENCE [LARGE SCALE GENOMIC DNA]</scope>
    <source>
        <strain evidence="2 3">CBS 494.80</strain>
    </source>
</reference>
<evidence type="ECO:0000256" key="1">
    <source>
        <dbReference type="SAM" id="MobiDB-lite"/>
    </source>
</evidence>
<accession>A0ABR4C5Z8</accession>
<feature type="region of interest" description="Disordered" evidence="1">
    <location>
        <begin position="30"/>
        <end position="94"/>
    </location>
</feature>
<protein>
    <submittedName>
        <fullName evidence="2">Uncharacterized protein</fullName>
    </submittedName>
</protein>
<dbReference type="EMBL" id="JAZHXI010000013">
    <property type="protein sequence ID" value="KAL2064756.1"/>
    <property type="molecule type" value="Genomic_DNA"/>
</dbReference>
<proteinExistence type="predicted"/>
<evidence type="ECO:0000313" key="3">
    <source>
        <dbReference type="Proteomes" id="UP001595075"/>
    </source>
</evidence>
<gene>
    <name evidence="2" type="ORF">VTL71DRAFT_3895</name>
</gene>
<dbReference type="Proteomes" id="UP001595075">
    <property type="component" value="Unassembled WGS sequence"/>
</dbReference>
<name>A0ABR4C5Z8_9HELO</name>
<sequence>MVISYGNGRFSTLGIARILIRGCGVGPPKPETFDPLPSPAVKKSYTEAAPASDTPSLYPATQAHHEPTVSAPNWWASHNPPKRTTPATELSGFKHRRDTGPIEVTRALVAVASLPMTLSDNLKRVAFLRITIYFSSRASEEQDKLFHEALLLGATRNHRRYFGPRGLVFQMVMIHRRKQIPASQENQRRRGTSITRLRRQARVLK</sequence>